<evidence type="ECO:0000256" key="2">
    <source>
        <dbReference type="ARBA" id="ARBA00004496"/>
    </source>
</evidence>
<evidence type="ECO:0000256" key="4">
    <source>
        <dbReference type="ARBA" id="ARBA00018350"/>
    </source>
</evidence>
<evidence type="ECO:0000256" key="5">
    <source>
        <dbReference type="ARBA" id="ARBA00022490"/>
    </source>
</evidence>
<dbReference type="Pfam" id="PF08492">
    <property type="entry name" value="SRP72"/>
    <property type="match status" value="1"/>
</dbReference>
<evidence type="ECO:0000313" key="12">
    <source>
        <dbReference type="EMBL" id="KAK9847516.1"/>
    </source>
</evidence>
<dbReference type="InterPro" id="IPR013699">
    <property type="entry name" value="Signal_recog_part_SRP72_RNA-bd"/>
</dbReference>
<feature type="region of interest" description="Disordered" evidence="10">
    <location>
        <begin position="623"/>
        <end position="748"/>
    </location>
</feature>
<keyword evidence="7" id="KW-0733">Signal recognition particle</keyword>
<accession>A0AAW1SKK3</accession>
<name>A0AAW1SKK3_9CHLO</name>
<feature type="compositionally biased region" description="Basic and acidic residues" evidence="10">
    <location>
        <begin position="671"/>
        <end position="683"/>
    </location>
</feature>
<dbReference type="EMBL" id="JALJOV010001461">
    <property type="protein sequence ID" value="KAK9847516.1"/>
    <property type="molecule type" value="Genomic_DNA"/>
</dbReference>
<dbReference type="PIRSF" id="PIRSF038922">
    <property type="entry name" value="SRP72"/>
    <property type="match status" value="1"/>
</dbReference>
<evidence type="ECO:0000256" key="6">
    <source>
        <dbReference type="ARBA" id="ARBA00022824"/>
    </source>
</evidence>
<protein>
    <recommendedName>
        <fullName evidence="4">Signal recognition particle subunit SRP72</fullName>
    </recommendedName>
</protein>
<dbReference type="PANTHER" id="PTHR14094:SF9">
    <property type="entry name" value="SIGNAL RECOGNITION PARTICLE SUBUNIT SRP72"/>
    <property type="match status" value="1"/>
</dbReference>
<dbReference type="SUPFAM" id="SSF48452">
    <property type="entry name" value="TPR-like"/>
    <property type="match status" value="2"/>
</dbReference>
<comment type="caution">
    <text evidence="12">The sequence shown here is derived from an EMBL/GenBank/DDBJ whole genome shotgun (WGS) entry which is preliminary data.</text>
</comment>
<evidence type="ECO:0000313" key="13">
    <source>
        <dbReference type="Proteomes" id="UP001485043"/>
    </source>
</evidence>
<evidence type="ECO:0000256" key="3">
    <source>
        <dbReference type="ARBA" id="ARBA00007676"/>
    </source>
</evidence>
<feature type="region of interest" description="Disordered" evidence="10">
    <location>
        <begin position="588"/>
        <end position="608"/>
    </location>
</feature>
<dbReference type="PROSITE" id="PS50005">
    <property type="entry name" value="TPR"/>
    <property type="match status" value="1"/>
</dbReference>
<comment type="similarity">
    <text evidence="3">Belongs to the SRP72 family.</text>
</comment>
<feature type="repeat" description="TPR" evidence="9">
    <location>
        <begin position="542"/>
        <end position="575"/>
    </location>
</feature>
<feature type="compositionally biased region" description="Basic residues" evidence="10">
    <location>
        <begin position="647"/>
        <end position="657"/>
    </location>
</feature>
<comment type="subcellular location">
    <subcellularLocation>
        <location evidence="2">Cytoplasm</location>
    </subcellularLocation>
    <subcellularLocation>
        <location evidence="1">Endoplasmic reticulum</location>
    </subcellularLocation>
</comment>
<dbReference type="GO" id="GO:0043022">
    <property type="term" value="F:ribosome binding"/>
    <property type="evidence" value="ECO:0007669"/>
    <property type="project" value="TreeGrafter"/>
</dbReference>
<dbReference type="InterPro" id="IPR019734">
    <property type="entry name" value="TPR_rpt"/>
</dbReference>
<dbReference type="InterPro" id="IPR031545">
    <property type="entry name" value="SRP72_TPR-like"/>
</dbReference>
<evidence type="ECO:0000256" key="8">
    <source>
        <dbReference type="ARBA" id="ARBA00023274"/>
    </source>
</evidence>
<dbReference type="InterPro" id="IPR026270">
    <property type="entry name" value="SRP72"/>
</dbReference>
<keyword evidence="13" id="KW-1185">Reference proteome</keyword>
<keyword evidence="6" id="KW-0256">Endoplasmic reticulum</keyword>
<dbReference type="InterPro" id="IPR011990">
    <property type="entry name" value="TPR-like_helical_dom_sf"/>
</dbReference>
<dbReference type="GO" id="GO:0005786">
    <property type="term" value="C:signal recognition particle, endoplasmic reticulum targeting"/>
    <property type="evidence" value="ECO:0007669"/>
    <property type="project" value="UniProtKB-KW"/>
</dbReference>
<feature type="domain" description="Signal recognition particle SRP72 subunit RNA-binding" evidence="11">
    <location>
        <begin position="638"/>
        <end position="685"/>
    </location>
</feature>
<dbReference type="Proteomes" id="UP001485043">
    <property type="component" value="Unassembled WGS sequence"/>
</dbReference>
<feature type="region of interest" description="Disordered" evidence="10">
    <location>
        <begin position="1"/>
        <end position="58"/>
    </location>
</feature>
<evidence type="ECO:0000259" key="11">
    <source>
        <dbReference type="Pfam" id="PF08492"/>
    </source>
</evidence>
<gene>
    <name evidence="12" type="ORF">WJX84_008027</name>
</gene>
<evidence type="ECO:0000256" key="7">
    <source>
        <dbReference type="ARBA" id="ARBA00023135"/>
    </source>
</evidence>
<reference evidence="12 13" key="1">
    <citation type="journal article" date="2024" name="Nat. Commun.">
        <title>Phylogenomics reveals the evolutionary origins of lichenization in chlorophyte algae.</title>
        <authorList>
            <person name="Puginier C."/>
            <person name="Libourel C."/>
            <person name="Otte J."/>
            <person name="Skaloud P."/>
            <person name="Haon M."/>
            <person name="Grisel S."/>
            <person name="Petersen M."/>
            <person name="Berrin J.G."/>
            <person name="Delaux P.M."/>
            <person name="Dal Grande F."/>
            <person name="Keller J."/>
        </authorList>
    </citation>
    <scope>NUCLEOTIDE SEQUENCE [LARGE SCALE GENOMIC DNA]</scope>
    <source>
        <strain evidence="12 13">SAG 2523</strain>
    </source>
</reference>
<feature type="compositionally biased region" description="Basic and acidic residues" evidence="10">
    <location>
        <begin position="707"/>
        <end position="716"/>
    </location>
</feature>
<feature type="compositionally biased region" description="Polar residues" evidence="10">
    <location>
        <begin position="19"/>
        <end position="37"/>
    </location>
</feature>
<evidence type="ECO:0000256" key="10">
    <source>
        <dbReference type="SAM" id="MobiDB-lite"/>
    </source>
</evidence>
<dbReference type="GO" id="GO:0008312">
    <property type="term" value="F:7S RNA binding"/>
    <property type="evidence" value="ECO:0007669"/>
    <property type="project" value="InterPro"/>
</dbReference>
<feature type="compositionally biased region" description="Basic and acidic residues" evidence="10">
    <location>
        <begin position="631"/>
        <end position="646"/>
    </location>
</feature>
<dbReference type="AlphaFoldDB" id="A0AAW1SKK3"/>
<dbReference type="GO" id="GO:0005783">
    <property type="term" value="C:endoplasmic reticulum"/>
    <property type="evidence" value="ECO:0007669"/>
    <property type="project" value="UniProtKB-SubCell"/>
</dbReference>
<dbReference type="Gene3D" id="1.25.40.10">
    <property type="entry name" value="Tetratricopeptide repeat domain"/>
    <property type="match status" value="2"/>
</dbReference>
<keyword evidence="5" id="KW-0963">Cytoplasm</keyword>
<sequence>MMQSGLQMDDGGASRLDTHQNGQPDMASPFQTNQQAPNGMDQAMQPGQSDGQPGARLRRGFSEHFSGLREFCLLFHSLGSLRLDEQMRNNQRKKALKTSDEILQTIPKDVDALRCKLVLLLWGSRFEDALELLRGAPVLEDQAGFEKAYALYRLGKYDQALQAVEHVTPGQEVSQMQLQAQLQYRLGRHDAALKLYEQLYQTDKAANVELQTNVLAAYVAGSRAAEIPQAMAAMRIPPGDSFEVAFNRACGLLQQGDAAAAEEQLLLGQRLGREMLIEEEVPEDQIEAELAPLTTQLAYVAAQLGRSGDAVSGLEELLRAGVDDEVTLAVAKNNLAAERMQAASTGPQQKKALADSLKHLDTLMAKGEGAGLSADLAGRLSQQQQETVLTNRCLLLLLLGRKDTCKAALASFAKRYPGAASLPLVQAAQLAGEGKEQEADAVLASATSAAAAPQQRQHLQLMRAQLATSHAHPDTAAQLLADLGSEAGGLSSQPAVLATQLALRQQEGNFQSALQTAERALSHCQAPPGRGRGQDSSQPARAYLLRQLAELHLQAGDAGQALARYQELSRADPEAAVASGILGRLARSDAGRDPRTASTLEAQLPPMPAADLDVDALESAPLGMARRQRKLPGEKRVTEEGGDKAAAKKKRKRKPRLPKSLDPANPGPPPDPERWLPKWQRSDFKRKRTTSRRREKEGLKGSQGAGKVDETLDRTGDTVTETESKPMGAKAGPRQAGASAKRKGKGRK</sequence>
<keyword evidence="9" id="KW-0802">TPR repeat</keyword>
<organism evidence="12 13">
    <name type="scientific">Apatococcus fuscideae</name>
    <dbReference type="NCBI Taxonomy" id="2026836"/>
    <lineage>
        <taxon>Eukaryota</taxon>
        <taxon>Viridiplantae</taxon>
        <taxon>Chlorophyta</taxon>
        <taxon>core chlorophytes</taxon>
        <taxon>Trebouxiophyceae</taxon>
        <taxon>Chlorellales</taxon>
        <taxon>Chlorellaceae</taxon>
        <taxon>Apatococcus</taxon>
    </lineage>
</organism>
<dbReference type="PANTHER" id="PTHR14094">
    <property type="entry name" value="SIGNAL RECOGNITION PARTICLE 72"/>
    <property type="match status" value="1"/>
</dbReference>
<keyword evidence="8" id="KW-0687">Ribonucleoprotein</keyword>
<evidence type="ECO:0000256" key="1">
    <source>
        <dbReference type="ARBA" id="ARBA00004240"/>
    </source>
</evidence>
<evidence type="ECO:0000256" key="9">
    <source>
        <dbReference type="PROSITE-ProRule" id="PRU00339"/>
    </source>
</evidence>
<dbReference type="Pfam" id="PF17004">
    <property type="entry name" value="SRP_TPR_like"/>
    <property type="match status" value="1"/>
</dbReference>
<dbReference type="GO" id="GO:0006614">
    <property type="term" value="P:SRP-dependent cotranslational protein targeting to membrane"/>
    <property type="evidence" value="ECO:0007669"/>
    <property type="project" value="InterPro"/>
</dbReference>
<proteinExistence type="inferred from homology"/>